<dbReference type="PANTHER" id="PTHR46623">
    <property type="entry name" value="CARBOXYMETHYLENEBUTENOLIDASE-RELATED"/>
    <property type="match status" value="1"/>
</dbReference>
<dbReference type="EMBL" id="VDLX02000008">
    <property type="protein sequence ID" value="KAB8193271.1"/>
    <property type="molecule type" value="Genomic_DNA"/>
</dbReference>
<dbReference type="GO" id="GO:0016787">
    <property type="term" value="F:hydrolase activity"/>
    <property type="evidence" value="ECO:0007669"/>
    <property type="project" value="UniProtKB-KW"/>
</dbReference>
<protein>
    <submittedName>
        <fullName evidence="1">Dienelactone hydrolase</fullName>
    </submittedName>
</protein>
<dbReference type="InterPro" id="IPR002925">
    <property type="entry name" value="Dienelactn_hydro"/>
</dbReference>
<dbReference type="RefSeq" id="WP_139632724.1">
    <property type="nucleotide sequence ID" value="NZ_CP045572.1"/>
</dbReference>
<dbReference type="AlphaFoldDB" id="A0A5C4WEV7"/>
<dbReference type="SUPFAM" id="SSF53474">
    <property type="entry name" value="alpha/beta-Hydrolases"/>
    <property type="match status" value="1"/>
</dbReference>
<keyword evidence="1" id="KW-0378">Hydrolase</keyword>
<evidence type="ECO:0000313" key="1">
    <source>
        <dbReference type="EMBL" id="KAB8193271.1"/>
    </source>
</evidence>
<organism evidence="1 2">
    <name type="scientific">Nonomuraea phyllanthi</name>
    <dbReference type="NCBI Taxonomy" id="2219224"/>
    <lineage>
        <taxon>Bacteria</taxon>
        <taxon>Bacillati</taxon>
        <taxon>Actinomycetota</taxon>
        <taxon>Actinomycetes</taxon>
        <taxon>Streptosporangiales</taxon>
        <taxon>Streptosporangiaceae</taxon>
        <taxon>Nonomuraea</taxon>
    </lineage>
</organism>
<dbReference type="OrthoDB" id="2834584at2"/>
<evidence type="ECO:0000313" key="2">
    <source>
        <dbReference type="Proteomes" id="UP000312512"/>
    </source>
</evidence>
<dbReference type="Pfam" id="PF01738">
    <property type="entry name" value="DLH"/>
    <property type="match status" value="1"/>
</dbReference>
<dbReference type="InterPro" id="IPR051049">
    <property type="entry name" value="Dienelactone_hydrolase-like"/>
</dbReference>
<keyword evidence="2" id="KW-1185">Reference proteome</keyword>
<reference evidence="1 2" key="1">
    <citation type="submission" date="2019-10" db="EMBL/GenBank/DDBJ databases">
        <title>Nonomuraea sp. nov., isolated from Phyllanthus amarus.</title>
        <authorList>
            <person name="Klykleung N."/>
            <person name="Tanasupawat S."/>
        </authorList>
    </citation>
    <scope>NUCLEOTIDE SEQUENCE [LARGE SCALE GENOMIC DNA]</scope>
    <source>
        <strain evidence="1 2">PA1-10</strain>
    </source>
</reference>
<accession>A0A5P9YXF4</accession>
<dbReference type="InterPro" id="IPR029058">
    <property type="entry name" value="AB_hydrolase_fold"/>
</dbReference>
<dbReference type="PANTHER" id="PTHR46623:SF6">
    <property type="entry name" value="ALPHA_BETA-HYDROLASES SUPERFAMILY PROTEIN"/>
    <property type="match status" value="1"/>
</dbReference>
<name>A0A5C4WEV7_9ACTN</name>
<comment type="caution">
    <text evidence="1">The sequence shown here is derived from an EMBL/GenBank/DDBJ whole genome shotgun (WGS) entry which is preliminary data.</text>
</comment>
<gene>
    <name evidence="1" type="ORF">FH608_023595</name>
</gene>
<dbReference type="Gene3D" id="3.40.50.1820">
    <property type="entry name" value="alpha/beta hydrolase"/>
    <property type="match status" value="1"/>
</dbReference>
<dbReference type="Proteomes" id="UP000312512">
    <property type="component" value="Unassembled WGS sequence"/>
</dbReference>
<accession>A0A5C4WEV7</accession>
<proteinExistence type="predicted"/>
<sequence length="185" mass="20078">MAEIVLLHSAQGLRPGVGVAAEVLRSGGHVVRTPDYYDGEIFADVASGLRKRDALGFGEIERRFRRIGEDVTGPVVFAGFSLGAYGAQSLAATHPMARGALLFHGGVAPEGEWPRGVPVQVHYAEHDPWLDVEEIDRLAAAVGPGFERFVYPGERHLFADPGLPDYAPESAALMWKRALDFLTRT</sequence>